<dbReference type="EMBL" id="JACJHR010000128">
    <property type="protein sequence ID" value="MBB2505897.1"/>
    <property type="molecule type" value="Genomic_DNA"/>
</dbReference>
<gene>
    <name evidence="1" type="ORF">H5411_43150</name>
</gene>
<dbReference type="AlphaFoldDB" id="A0A8E1W8L2"/>
<name>A0A8E1W8L2_9PSEU</name>
<organism evidence="1 2">
    <name type="scientific">Amycolatopsis echigonensis</name>
    <dbReference type="NCBI Taxonomy" id="2576905"/>
    <lineage>
        <taxon>Bacteria</taxon>
        <taxon>Bacillati</taxon>
        <taxon>Actinomycetota</taxon>
        <taxon>Actinomycetes</taxon>
        <taxon>Pseudonocardiales</taxon>
        <taxon>Pseudonocardiaceae</taxon>
        <taxon>Amycolatopsis</taxon>
    </lineage>
</organism>
<evidence type="ECO:0000313" key="2">
    <source>
        <dbReference type="Proteomes" id="UP000550260"/>
    </source>
</evidence>
<protein>
    <submittedName>
        <fullName evidence="1">Uncharacterized protein</fullName>
    </submittedName>
</protein>
<sequence length="81" mass="9010">MTVYITTAGIYRMLTDPNPRPDTIAADYPKLVVVIAQTGDEWSTTGKLVERHILPLLRKHNVRLVEVARKGPTKKDGVAVL</sequence>
<comment type="caution">
    <text evidence="1">The sequence shown here is derived from an EMBL/GenBank/DDBJ whole genome shotgun (WGS) entry which is preliminary data.</text>
</comment>
<dbReference type="RefSeq" id="WP_183127421.1">
    <property type="nucleotide sequence ID" value="NZ_JACJHR010000128.1"/>
</dbReference>
<proteinExistence type="predicted"/>
<reference evidence="1 2" key="1">
    <citation type="submission" date="2020-08" db="EMBL/GenBank/DDBJ databases">
        <title>Amycolatopsis echigonensis JCM 21831.</title>
        <authorList>
            <person name="Tedsree N."/>
            <person name="Kuncharoen N."/>
            <person name="Likhitwitayawuid K."/>
            <person name="Tanasupawat S."/>
        </authorList>
    </citation>
    <scope>NUCLEOTIDE SEQUENCE [LARGE SCALE GENOMIC DNA]</scope>
    <source>
        <strain evidence="1 2">JCM 21831</strain>
    </source>
</reference>
<evidence type="ECO:0000313" key="1">
    <source>
        <dbReference type="EMBL" id="MBB2505897.1"/>
    </source>
</evidence>
<dbReference type="Proteomes" id="UP000550260">
    <property type="component" value="Unassembled WGS sequence"/>
</dbReference>
<accession>A0A8E1W8L2</accession>